<evidence type="ECO:0000313" key="2">
    <source>
        <dbReference type="Proteomes" id="UP001225378"/>
    </source>
</evidence>
<organism evidence="1 2">
    <name type="scientific">Methylomarinum roseum</name>
    <dbReference type="NCBI Taxonomy" id="3067653"/>
    <lineage>
        <taxon>Bacteria</taxon>
        <taxon>Pseudomonadati</taxon>
        <taxon>Pseudomonadota</taxon>
        <taxon>Gammaproteobacteria</taxon>
        <taxon>Methylococcales</taxon>
        <taxon>Methylococcaceae</taxon>
        <taxon>Methylomarinum</taxon>
    </lineage>
</organism>
<dbReference type="Proteomes" id="UP001225378">
    <property type="component" value="Chromosome"/>
</dbReference>
<dbReference type="AlphaFoldDB" id="A0AAU7NSD9"/>
<keyword evidence="2" id="KW-1185">Reference proteome</keyword>
<proteinExistence type="predicted"/>
<reference evidence="1 2" key="1">
    <citation type="journal article" date="2024" name="Microbiology">
        <title>Methylomarinum rosea sp. nov., a novel halophilic methanotrophic bacterium from the hypersaline Lake Elton.</title>
        <authorList>
            <person name="Suleimanov R.Z."/>
            <person name="Oshkin I.Y."/>
            <person name="Danilova O.V."/>
            <person name="Suzina N.E."/>
            <person name="Dedysh S.N."/>
        </authorList>
    </citation>
    <scope>NUCLEOTIDE SEQUENCE [LARGE SCALE GENOMIC DNA]</scope>
    <source>
        <strain evidence="1 2">Ch1-1</strain>
    </source>
</reference>
<dbReference type="RefSeq" id="WP_305907366.1">
    <property type="nucleotide sequence ID" value="NZ_CP157743.1"/>
</dbReference>
<name>A0AAU7NSD9_9GAMM</name>
<dbReference type="KEGG" id="mech:Q9L42_016285"/>
<gene>
    <name evidence="1" type="ORF">Q9L42_016285</name>
</gene>
<protein>
    <submittedName>
        <fullName evidence="1">Uncharacterized protein</fullName>
    </submittedName>
</protein>
<dbReference type="EMBL" id="CP157743">
    <property type="protein sequence ID" value="XBS19898.1"/>
    <property type="molecule type" value="Genomic_DNA"/>
</dbReference>
<accession>A0AAU7NSD9</accession>
<sequence>MTFKDRWQRNKARKAARKHRKIDSSEPMCFGFGWYSEEEWTKLIEVVSDRSELDDTYQDWEKNATNALQMLRNQGIEATKVMVKVADLQQWCQKQGRPIDGETRAEYVSHLLSSQDETT</sequence>
<evidence type="ECO:0000313" key="1">
    <source>
        <dbReference type="EMBL" id="XBS19898.1"/>
    </source>
</evidence>